<accession>A0ABW5QGB0</accession>
<protein>
    <submittedName>
        <fullName evidence="1">Flagellin</fullName>
    </submittedName>
</protein>
<sequence length="644" mass="67427">MIVNKSMFPLQTGFSVISQMQNKFGTLQMQLGTGLKAQTLADMGRDLPVSLSVRSRLSTIEGYSANIEQVALRLGFYDNALTRMDKIEGEARNSAVQGQYGTNNINMVTIPGLSKARLDEMVTMLNSDVAGRYLFGGNITDKAPVATVAELLDGAGGRAGYKTVLTERKAADAGPDDMGRLTTVLVETTTPPSATVRLGEDGDHPFGYKLSTVSAIGSAIASTESLQASPASTSFTFTTPPAVGDSITLGFTLPDGTETQITLKAVANGSGSGAGNEFEIGANPKATAMAFQGAIEDTLKALTRSELAAASTFAASENFFNAAGEPVLRVSGNPATATSLRVADGSDTIMWYRGSSAAVSSIGMGRLEIARDGGSVELSQTLPPSKAHGFSIVAASATGSISAVPALTEPSGVEVSFAAATPVGDKVTVTLKEPNGTLREVTLTAVEGKAGPGQFTRGSTAAQTAENFELALTRSVTDAAASAEGNPRQSVSSAVEDSGRVDYGMQANESGYLRMMRSFAAMSVETYSEIIGAPDPDSAELNPAKGRFDAMARRQQLQLSEARNSERGSIELITMEMGVARASLQSAGDRHKNYKGQLENLLSDVETISKEDVAMEILALQTRLTASYQVTSMVSQLSLVNFLR</sequence>
<dbReference type="InterPro" id="IPR001492">
    <property type="entry name" value="Flagellin"/>
</dbReference>
<evidence type="ECO:0000313" key="2">
    <source>
        <dbReference type="Proteomes" id="UP001597521"/>
    </source>
</evidence>
<dbReference type="Gene3D" id="1.20.1330.10">
    <property type="entry name" value="f41 fragment of flagellin, N-terminal domain"/>
    <property type="match status" value="1"/>
</dbReference>
<dbReference type="Proteomes" id="UP001597521">
    <property type="component" value="Unassembled WGS sequence"/>
</dbReference>
<organism evidence="1 2">
    <name type="scientific">Devosia albogilva</name>
    <dbReference type="NCBI Taxonomy" id="429726"/>
    <lineage>
        <taxon>Bacteria</taxon>
        <taxon>Pseudomonadati</taxon>
        <taxon>Pseudomonadota</taxon>
        <taxon>Alphaproteobacteria</taxon>
        <taxon>Hyphomicrobiales</taxon>
        <taxon>Devosiaceae</taxon>
        <taxon>Devosia</taxon>
    </lineage>
</organism>
<evidence type="ECO:0000313" key="1">
    <source>
        <dbReference type="EMBL" id="MFD2646579.1"/>
    </source>
</evidence>
<keyword evidence="1" id="KW-0966">Cell projection</keyword>
<comment type="caution">
    <text evidence="1">The sequence shown here is derived from an EMBL/GenBank/DDBJ whole genome shotgun (WGS) entry which is preliminary data.</text>
</comment>
<dbReference type="EMBL" id="JBHUNP010000001">
    <property type="protein sequence ID" value="MFD2646579.1"/>
    <property type="molecule type" value="Genomic_DNA"/>
</dbReference>
<keyword evidence="1" id="KW-0282">Flagellum</keyword>
<proteinExistence type="predicted"/>
<dbReference type="PANTHER" id="PTHR42792">
    <property type="entry name" value="FLAGELLIN"/>
    <property type="match status" value="1"/>
</dbReference>
<keyword evidence="2" id="KW-1185">Reference proteome</keyword>
<keyword evidence="1" id="KW-0969">Cilium</keyword>
<gene>
    <name evidence="1" type="ORF">ACFSX5_02085</name>
</gene>
<dbReference type="RefSeq" id="WP_386831315.1">
    <property type="nucleotide sequence ID" value="NZ_JBHUNP010000001.1"/>
</dbReference>
<dbReference type="SUPFAM" id="SSF64518">
    <property type="entry name" value="Phase 1 flagellin"/>
    <property type="match status" value="1"/>
</dbReference>
<reference evidence="2" key="1">
    <citation type="journal article" date="2019" name="Int. J. Syst. Evol. Microbiol.">
        <title>The Global Catalogue of Microorganisms (GCM) 10K type strain sequencing project: providing services to taxonomists for standard genome sequencing and annotation.</title>
        <authorList>
            <consortium name="The Broad Institute Genomics Platform"/>
            <consortium name="The Broad Institute Genome Sequencing Center for Infectious Disease"/>
            <person name="Wu L."/>
            <person name="Ma J."/>
        </authorList>
    </citation>
    <scope>NUCLEOTIDE SEQUENCE [LARGE SCALE GENOMIC DNA]</scope>
    <source>
        <strain evidence="2">CCM 7427</strain>
    </source>
</reference>
<name>A0ABW5QGB0_9HYPH</name>
<dbReference type="PANTHER" id="PTHR42792:SF1">
    <property type="entry name" value="FLAGELLAR HOOK-ASSOCIATED PROTEIN 3"/>
    <property type="match status" value="1"/>
</dbReference>